<dbReference type="AlphaFoldDB" id="A0AAD9NBI1"/>
<evidence type="ECO:0000313" key="2">
    <source>
        <dbReference type="Proteomes" id="UP001208570"/>
    </source>
</evidence>
<accession>A0AAD9NBI1</accession>
<keyword evidence="2" id="KW-1185">Reference proteome</keyword>
<proteinExistence type="predicted"/>
<gene>
    <name evidence="1" type="ORF">LSH36_104g05055</name>
</gene>
<comment type="caution">
    <text evidence="1">The sequence shown here is derived from an EMBL/GenBank/DDBJ whole genome shotgun (WGS) entry which is preliminary data.</text>
</comment>
<evidence type="ECO:0000313" key="1">
    <source>
        <dbReference type="EMBL" id="KAK2162101.1"/>
    </source>
</evidence>
<feature type="non-terminal residue" evidence="1">
    <location>
        <position position="1"/>
    </location>
</feature>
<protein>
    <submittedName>
        <fullName evidence="1">Uncharacterized protein</fullName>
    </submittedName>
</protein>
<dbReference type="EMBL" id="JAODUP010000104">
    <property type="protein sequence ID" value="KAK2162101.1"/>
    <property type="molecule type" value="Genomic_DNA"/>
</dbReference>
<sequence length="78" mass="8952">MRNSLGGVCWHGLNWIQHASMIIALVCSRYVHDIWVTETSSSEVDRTLSDLLLFLLSFTKIILICQDNSNRNKYFCSS</sequence>
<reference evidence="1" key="1">
    <citation type="journal article" date="2023" name="Mol. Biol. Evol.">
        <title>Third-Generation Sequencing Reveals the Adaptive Role of the Epigenome in Three Deep-Sea Polychaetes.</title>
        <authorList>
            <person name="Perez M."/>
            <person name="Aroh O."/>
            <person name="Sun Y."/>
            <person name="Lan Y."/>
            <person name="Juniper S.K."/>
            <person name="Young C.R."/>
            <person name="Angers B."/>
            <person name="Qian P.Y."/>
        </authorList>
    </citation>
    <scope>NUCLEOTIDE SEQUENCE</scope>
    <source>
        <strain evidence="1">P08H-3</strain>
    </source>
</reference>
<name>A0AAD9NBI1_9ANNE</name>
<organism evidence="1 2">
    <name type="scientific">Paralvinella palmiformis</name>
    <dbReference type="NCBI Taxonomy" id="53620"/>
    <lineage>
        <taxon>Eukaryota</taxon>
        <taxon>Metazoa</taxon>
        <taxon>Spiralia</taxon>
        <taxon>Lophotrochozoa</taxon>
        <taxon>Annelida</taxon>
        <taxon>Polychaeta</taxon>
        <taxon>Sedentaria</taxon>
        <taxon>Canalipalpata</taxon>
        <taxon>Terebellida</taxon>
        <taxon>Terebelliformia</taxon>
        <taxon>Alvinellidae</taxon>
        <taxon>Paralvinella</taxon>
    </lineage>
</organism>
<dbReference type="Proteomes" id="UP001208570">
    <property type="component" value="Unassembled WGS sequence"/>
</dbReference>